<dbReference type="GO" id="GO:0032543">
    <property type="term" value="P:mitochondrial translation"/>
    <property type="evidence" value="ECO:0007669"/>
    <property type="project" value="TreeGrafter"/>
</dbReference>
<organism evidence="9">
    <name type="scientific">prasinophyte sp. MBIC10622</name>
    <dbReference type="NCBI Taxonomy" id="156113"/>
    <lineage>
        <taxon>Eukaryota</taxon>
        <taxon>Viridiplantae</taxon>
        <taxon>Chlorophyta</taxon>
    </lineage>
</organism>
<sequence>MLQPKRSRYRKHQKGRVGGYAMSTDLSFGLYGIQALEEGRLSARVIEASRRTLTRKFRRTGQVWIRVFPDLAVSSKPAEVRMGKGKGAPSYWAARVKAGQMLFEMDGVSPAIASQAARLVSYKMPFSVRFVYRQEN</sequence>
<comment type="subcellular location">
    <subcellularLocation>
        <location evidence="1">Mitochondrion</location>
    </subcellularLocation>
</comment>
<evidence type="ECO:0000256" key="4">
    <source>
        <dbReference type="ARBA" id="ARBA00023128"/>
    </source>
</evidence>
<dbReference type="SUPFAM" id="SSF54686">
    <property type="entry name" value="Ribosomal protein L16p/L10e"/>
    <property type="match status" value="1"/>
</dbReference>
<dbReference type="InterPro" id="IPR036920">
    <property type="entry name" value="Ribosomal_uL16_sf"/>
</dbReference>
<dbReference type="Pfam" id="PF00252">
    <property type="entry name" value="Ribosomal_L16"/>
    <property type="match status" value="1"/>
</dbReference>
<dbReference type="GO" id="GO:0005762">
    <property type="term" value="C:mitochondrial large ribosomal subunit"/>
    <property type="evidence" value="ECO:0007669"/>
    <property type="project" value="TreeGrafter"/>
</dbReference>
<dbReference type="EMBL" id="MN662311">
    <property type="protein sequence ID" value="QGN73922.1"/>
    <property type="molecule type" value="Genomic_DNA"/>
</dbReference>
<comment type="similarity">
    <text evidence="2 8">Belongs to the universal ribosomal protein uL16 family.</text>
</comment>
<dbReference type="GO" id="GO:0019843">
    <property type="term" value="F:rRNA binding"/>
    <property type="evidence" value="ECO:0007669"/>
    <property type="project" value="InterPro"/>
</dbReference>
<keyword evidence="4 9" id="KW-0496">Mitochondrion</keyword>
<evidence type="ECO:0000256" key="2">
    <source>
        <dbReference type="ARBA" id="ARBA00008931"/>
    </source>
</evidence>
<gene>
    <name evidence="9" type="primary">rpl16</name>
</gene>
<keyword evidence="3 8" id="KW-0689">Ribosomal protein</keyword>
<dbReference type="InterPro" id="IPR047873">
    <property type="entry name" value="Ribosomal_uL16"/>
</dbReference>
<dbReference type="GO" id="GO:0003735">
    <property type="term" value="F:structural constituent of ribosome"/>
    <property type="evidence" value="ECO:0007669"/>
    <property type="project" value="InterPro"/>
</dbReference>
<dbReference type="FunFam" id="3.90.1170.10:FF:000001">
    <property type="entry name" value="50S ribosomal protein L16"/>
    <property type="match status" value="1"/>
</dbReference>
<dbReference type="CDD" id="cd01433">
    <property type="entry name" value="Ribosomal_L16_L10e"/>
    <property type="match status" value="1"/>
</dbReference>
<evidence type="ECO:0000256" key="6">
    <source>
        <dbReference type="ARBA" id="ARBA00035302"/>
    </source>
</evidence>
<evidence type="ECO:0000256" key="7">
    <source>
        <dbReference type="ARBA" id="ARBA00042582"/>
    </source>
</evidence>
<dbReference type="AlphaFoldDB" id="A0A650AKI3"/>
<dbReference type="NCBIfam" id="TIGR01164">
    <property type="entry name" value="rplP_bact"/>
    <property type="match status" value="1"/>
</dbReference>
<dbReference type="PROSITE" id="PS00586">
    <property type="entry name" value="RIBOSOMAL_L16_1"/>
    <property type="match status" value="1"/>
</dbReference>
<reference evidence="9" key="1">
    <citation type="submission" date="2019-11" db="EMBL/GenBank/DDBJ databases">
        <title>Complete mitogenomes of the marine picoplanktonic green algae Prasinoderma sp. MBIC 10622 and Prasinococcus capsulatus CCMP 1194 (Palmophyllophyceae).</title>
        <authorList>
            <person name="Turmel M."/>
            <person name="Otis C."/>
            <person name="Lemieux C."/>
        </authorList>
    </citation>
    <scope>NUCLEOTIDE SEQUENCE</scope>
</reference>
<geneLocation type="mitochondrion" evidence="9"/>
<evidence type="ECO:0000313" key="9">
    <source>
        <dbReference type="EMBL" id="QGN73922.1"/>
    </source>
</evidence>
<dbReference type="InterPro" id="IPR016180">
    <property type="entry name" value="Ribosomal_uL16_dom"/>
</dbReference>
<dbReference type="HAMAP" id="MF_01342">
    <property type="entry name" value="Ribosomal_uL16"/>
    <property type="match status" value="1"/>
</dbReference>
<name>A0A650AKI3_9CHLO</name>
<dbReference type="PANTHER" id="PTHR12220:SF24">
    <property type="entry name" value="LARGE RIBOSOMAL SUBUNIT PROTEIN UL16M"/>
    <property type="match status" value="1"/>
</dbReference>
<evidence type="ECO:0000256" key="3">
    <source>
        <dbReference type="ARBA" id="ARBA00022980"/>
    </source>
</evidence>
<dbReference type="InterPro" id="IPR020798">
    <property type="entry name" value="Ribosomal_uL16_CS"/>
</dbReference>
<dbReference type="Gene3D" id="3.90.1170.10">
    <property type="entry name" value="Ribosomal protein L10e/L16"/>
    <property type="match status" value="1"/>
</dbReference>
<dbReference type="PROSITE" id="PS00701">
    <property type="entry name" value="RIBOSOMAL_L16_2"/>
    <property type="match status" value="1"/>
</dbReference>
<protein>
    <recommendedName>
        <fullName evidence="6">Large ribosomal subunit protein uL16m</fullName>
    </recommendedName>
    <alternativeName>
        <fullName evidence="7">60S ribosomal protein L16, mitochondrial</fullName>
    </alternativeName>
</protein>
<accession>A0A650AKI3</accession>
<evidence type="ECO:0000256" key="8">
    <source>
        <dbReference type="RuleBase" id="RU004413"/>
    </source>
</evidence>
<dbReference type="InterPro" id="IPR000114">
    <property type="entry name" value="Ribosomal_uL16_bact-type"/>
</dbReference>
<dbReference type="PRINTS" id="PR00060">
    <property type="entry name" value="RIBOSOMALL16"/>
</dbReference>
<evidence type="ECO:0000256" key="5">
    <source>
        <dbReference type="ARBA" id="ARBA00023274"/>
    </source>
</evidence>
<proteinExistence type="inferred from homology"/>
<dbReference type="PANTHER" id="PTHR12220">
    <property type="entry name" value="50S/60S RIBOSOMAL PROTEIN L16"/>
    <property type="match status" value="1"/>
</dbReference>
<evidence type="ECO:0000256" key="1">
    <source>
        <dbReference type="ARBA" id="ARBA00004173"/>
    </source>
</evidence>
<keyword evidence="5 8" id="KW-0687">Ribonucleoprotein</keyword>